<reference evidence="1" key="1">
    <citation type="submission" date="2024-12" db="EMBL/GenBank/DDBJ databases">
        <title>Comparative genomics and development of molecular markers within Purpureocillium lilacinum and among Purpureocillium species.</title>
        <authorList>
            <person name="Yeh Z.-Y."/>
            <person name="Ni N.-T."/>
            <person name="Lo P.-H."/>
            <person name="Mushyakhwo K."/>
            <person name="Lin C.-F."/>
            <person name="Nai Y.-S."/>
        </authorList>
    </citation>
    <scope>NUCLEOTIDE SEQUENCE</scope>
    <source>
        <strain evidence="1">NCHU-NPUST-175</strain>
    </source>
</reference>
<sequence length="487" mass="53347">MSLANAGTNSRETMRFTPDPLYGKPRGRSALNSLHTLTFAQRRCWADVPNQARPSPQAARGQRARKRPHALRDHLHDSPWSDPAVVLVGDQLEQVDKLRRDLAACESVTEKTIICQRIRDHLLGKHQSLEILFAVCRDVMEDSEQSYLVGAPDGSWRQFSHLADKGARTRATCIKALRDVADRWGSEVIHHYGWGTMGLGYCQQLRAAARKVNWPTFVKMLNPVLLDRYYSRSLRLAPIPTFVNPIARTDIERVTSQLQRVKVRAAYKEHDAGHKAAKVGSEYWHLVANRLPAGLGLDRFGVLVMEKFAERPESLETDNAVAVLCSVQRQSRGMLALPEVASFASDRSAAGCTGPFLAEATRRSLPDRLPANITAAGEEALPLPLSPQSSPFSPPSNGIYCTRASLAYSDQATKRRRTHPDLPWPGGALPPSPTLSAESAQVWSGSSALSDAREILGKSIVPPSTPGALISRSVIGQAPISGLTSGR</sequence>
<dbReference type="EMBL" id="JBGNUJ010000012">
    <property type="protein sequence ID" value="KAL3952707.1"/>
    <property type="molecule type" value="Genomic_DNA"/>
</dbReference>
<gene>
    <name evidence="1" type="ORF">ACCO45_012650</name>
</gene>
<keyword evidence="2" id="KW-1185">Reference proteome</keyword>
<comment type="caution">
    <text evidence="1">The sequence shown here is derived from an EMBL/GenBank/DDBJ whole genome shotgun (WGS) entry which is preliminary data.</text>
</comment>
<proteinExistence type="predicted"/>
<dbReference type="Proteomes" id="UP001638806">
    <property type="component" value="Unassembled WGS sequence"/>
</dbReference>
<organism evidence="1 2">
    <name type="scientific">Purpureocillium lilacinum</name>
    <name type="common">Paecilomyces lilacinus</name>
    <dbReference type="NCBI Taxonomy" id="33203"/>
    <lineage>
        <taxon>Eukaryota</taxon>
        <taxon>Fungi</taxon>
        <taxon>Dikarya</taxon>
        <taxon>Ascomycota</taxon>
        <taxon>Pezizomycotina</taxon>
        <taxon>Sordariomycetes</taxon>
        <taxon>Hypocreomycetidae</taxon>
        <taxon>Hypocreales</taxon>
        <taxon>Ophiocordycipitaceae</taxon>
        <taxon>Purpureocillium</taxon>
    </lineage>
</organism>
<evidence type="ECO:0000313" key="2">
    <source>
        <dbReference type="Proteomes" id="UP001638806"/>
    </source>
</evidence>
<evidence type="ECO:0000313" key="1">
    <source>
        <dbReference type="EMBL" id="KAL3952707.1"/>
    </source>
</evidence>
<name>A0ACC4D991_PURLI</name>
<protein>
    <submittedName>
        <fullName evidence="1">Uncharacterized protein</fullName>
    </submittedName>
</protein>
<accession>A0ACC4D991</accession>